<sequence>MIGGHGHVVPRPDGMKARCGGPGMCAECSREQAQLNDPINVAEAKLEMWRQGGGITYIASALDALINAVKAQRVSVIGTNVIGTGGEIVSAIPDEVDEGTLSSALWDIAREGHAGNFNPQFVARELLKRFVIQER</sequence>
<organism evidence="1 2">
    <name type="scientific">Mycobacterium phage Indlulamithi</name>
    <dbReference type="NCBI Taxonomy" id="2656582"/>
    <lineage>
        <taxon>Viruses</taxon>
        <taxon>Duplodnaviria</taxon>
        <taxon>Heunggongvirae</taxon>
        <taxon>Uroviricota</taxon>
        <taxon>Caudoviricetes</taxon>
        <taxon>Indlulamithivirus</taxon>
        <taxon>Indlulamithivirus indlulamithi</taxon>
    </lineage>
</organism>
<reference evidence="1 2" key="1">
    <citation type="submission" date="2019-10" db="EMBL/GenBank/DDBJ databases">
        <authorList>
            <person name="Garlena R.A."/>
            <person name="Russell D.A."/>
            <person name="Pope W.H."/>
            <person name="Jacobs-Sera D."/>
            <person name="Hatfull G.F."/>
        </authorList>
    </citation>
    <scope>NUCLEOTIDE SEQUENCE [LARGE SCALE GENOMIC DNA]</scope>
</reference>
<name>A0A649VCV0_9CAUD</name>
<dbReference type="KEGG" id="vg:55624535"/>
<dbReference type="EMBL" id="MN585993">
    <property type="protein sequence ID" value="QGJ90136.1"/>
    <property type="molecule type" value="Genomic_DNA"/>
</dbReference>
<evidence type="ECO:0000313" key="2">
    <source>
        <dbReference type="Proteomes" id="UP000423609"/>
    </source>
</evidence>
<dbReference type="GeneID" id="55624535"/>
<proteinExistence type="predicted"/>
<dbReference type="RefSeq" id="YP_009853849.1">
    <property type="nucleotide sequence ID" value="NC_048824.1"/>
</dbReference>
<gene>
    <name evidence="1" type="primary">98</name>
    <name evidence="1" type="ORF">PBI_INDLULAMITHI_98</name>
</gene>
<keyword evidence="2" id="KW-1185">Reference proteome</keyword>
<accession>A0A649VCV0</accession>
<evidence type="ECO:0000313" key="1">
    <source>
        <dbReference type="EMBL" id="QGJ90136.1"/>
    </source>
</evidence>
<dbReference type="Proteomes" id="UP000423609">
    <property type="component" value="Segment"/>
</dbReference>
<protein>
    <submittedName>
        <fullName evidence="1">Uncharacterized protein</fullName>
    </submittedName>
</protein>